<dbReference type="AlphaFoldDB" id="A0A6A6BAI8"/>
<sequence>MSSFPRTNLLDSNDTLLDANHCVDAVMFLIQGRGEAPGRDKVVLYPAMSCRFPSKLQIRRKVVLHTDAVRTKPW</sequence>
<organism evidence="1 2">
    <name type="scientific">Aplosporella prunicola CBS 121167</name>
    <dbReference type="NCBI Taxonomy" id="1176127"/>
    <lineage>
        <taxon>Eukaryota</taxon>
        <taxon>Fungi</taxon>
        <taxon>Dikarya</taxon>
        <taxon>Ascomycota</taxon>
        <taxon>Pezizomycotina</taxon>
        <taxon>Dothideomycetes</taxon>
        <taxon>Dothideomycetes incertae sedis</taxon>
        <taxon>Botryosphaeriales</taxon>
        <taxon>Aplosporellaceae</taxon>
        <taxon>Aplosporella</taxon>
    </lineage>
</organism>
<dbReference type="RefSeq" id="XP_033395234.1">
    <property type="nucleotide sequence ID" value="XM_033540843.1"/>
</dbReference>
<evidence type="ECO:0000313" key="2">
    <source>
        <dbReference type="Proteomes" id="UP000799438"/>
    </source>
</evidence>
<dbReference type="GeneID" id="54298339"/>
<proteinExistence type="predicted"/>
<gene>
    <name evidence="1" type="ORF">K452DRAFT_289525</name>
</gene>
<accession>A0A6A6BAI8</accession>
<evidence type="ECO:0000313" key="1">
    <source>
        <dbReference type="EMBL" id="KAF2139521.1"/>
    </source>
</evidence>
<keyword evidence="2" id="KW-1185">Reference proteome</keyword>
<dbReference type="EMBL" id="ML995492">
    <property type="protein sequence ID" value="KAF2139521.1"/>
    <property type="molecule type" value="Genomic_DNA"/>
</dbReference>
<reference evidence="1" key="1">
    <citation type="journal article" date="2020" name="Stud. Mycol.">
        <title>101 Dothideomycetes genomes: a test case for predicting lifestyles and emergence of pathogens.</title>
        <authorList>
            <person name="Haridas S."/>
            <person name="Albert R."/>
            <person name="Binder M."/>
            <person name="Bloem J."/>
            <person name="Labutti K."/>
            <person name="Salamov A."/>
            <person name="Andreopoulos B."/>
            <person name="Baker S."/>
            <person name="Barry K."/>
            <person name="Bills G."/>
            <person name="Bluhm B."/>
            <person name="Cannon C."/>
            <person name="Castanera R."/>
            <person name="Culley D."/>
            <person name="Daum C."/>
            <person name="Ezra D."/>
            <person name="Gonzalez J."/>
            <person name="Henrissat B."/>
            <person name="Kuo A."/>
            <person name="Liang C."/>
            <person name="Lipzen A."/>
            <person name="Lutzoni F."/>
            <person name="Magnuson J."/>
            <person name="Mondo S."/>
            <person name="Nolan M."/>
            <person name="Ohm R."/>
            <person name="Pangilinan J."/>
            <person name="Park H.-J."/>
            <person name="Ramirez L."/>
            <person name="Alfaro M."/>
            <person name="Sun H."/>
            <person name="Tritt A."/>
            <person name="Yoshinaga Y."/>
            <person name="Zwiers L.-H."/>
            <person name="Turgeon B."/>
            <person name="Goodwin S."/>
            <person name="Spatafora J."/>
            <person name="Crous P."/>
            <person name="Grigoriev I."/>
        </authorList>
    </citation>
    <scope>NUCLEOTIDE SEQUENCE</scope>
    <source>
        <strain evidence="1">CBS 121167</strain>
    </source>
</reference>
<name>A0A6A6BAI8_9PEZI</name>
<dbReference type="Proteomes" id="UP000799438">
    <property type="component" value="Unassembled WGS sequence"/>
</dbReference>
<protein>
    <submittedName>
        <fullName evidence="1">Uncharacterized protein</fullName>
    </submittedName>
</protein>